<dbReference type="Proteomes" id="UP001631969">
    <property type="component" value="Unassembled WGS sequence"/>
</dbReference>
<comment type="caution">
    <text evidence="1">The sequence shown here is derived from an EMBL/GenBank/DDBJ whole genome shotgun (WGS) entry which is preliminary data.</text>
</comment>
<dbReference type="EMBL" id="JBJURJ010000003">
    <property type="protein sequence ID" value="MFM9327921.1"/>
    <property type="molecule type" value="Genomic_DNA"/>
</dbReference>
<gene>
    <name evidence="1" type="ORF">ACI1P1_06335</name>
</gene>
<protein>
    <submittedName>
        <fullName evidence="1">Hemerythrin domain-containing protein</fullName>
    </submittedName>
</protein>
<accession>A0ACC7NT65</accession>
<evidence type="ECO:0000313" key="1">
    <source>
        <dbReference type="EMBL" id="MFM9327921.1"/>
    </source>
</evidence>
<reference evidence="1" key="1">
    <citation type="submission" date="2024-12" db="EMBL/GenBank/DDBJ databases">
        <authorList>
            <person name="Wu N."/>
        </authorList>
    </citation>
    <scope>NUCLEOTIDE SEQUENCE</scope>
    <source>
        <strain evidence="1">P15</strain>
    </source>
</reference>
<proteinExistence type="predicted"/>
<sequence>MLQTLSREEQVVSTVDVLGDGMEQLKEEHELLKREMMELYGMAKVVGQDEDVLNWSVSLNYLRGKTIQFVEKMDAHSLWEDQVLFPMVRDYSGQDLEQLMALEQEHKLAHGHIMRFLQILEGASAPVNSEKAKEAAASLLEAYNVLAGHFRNEEENLFPLAEQMLMDLEQFFSC</sequence>
<name>A0ACC7NT65_9BACL</name>
<organism evidence="1 2">
    <name type="scientific">Paenibacillus mesotrionivorans</name>
    <dbReference type="NCBI Taxonomy" id="3160968"/>
    <lineage>
        <taxon>Bacteria</taxon>
        <taxon>Bacillati</taxon>
        <taxon>Bacillota</taxon>
        <taxon>Bacilli</taxon>
        <taxon>Bacillales</taxon>
        <taxon>Paenibacillaceae</taxon>
        <taxon>Paenibacillus</taxon>
    </lineage>
</organism>
<keyword evidence="2" id="KW-1185">Reference proteome</keyword>
<evidence type="ECO:0000313" key="2">
    <source>
        <dbReference type="Proteomes" id="UP001631969"/>
    </source>
</evidence>